<evidence type="ECO:0000313" key="18">
    <source>
        <dbReference type="Proteomes" id="UP000241394"/>
    </source>
</evidence>
<comment type="caution">
    <text evidence="10">Lacks conserved residue(s) required for the propagation of feature annotation.</text>
</comment>
<dbReference type="PRINTS" id="PR00723">
    <property type="entry name" value="SUBTILISIN"/>
</dbReference>
<feature type="domain" description="PA" evidence="14">
    <location>
        <begin position="368"/>
        <end position="454"/>
    </location>
</feature>
<comment type="subcellular location">
    <subcellularLocation>
        <location evidence="1">Secreted</location>
    </subcellularLocation>
</comment>
<gene>
    <name evidence="17" type="ORF">CEY00_Acc28879</name>
</gene>
<dbReference type="CDD" id="cd02120">
    <property type="entry name" value="PA_subtilisin_like"/>
    <property type="match status" value="1"/>
</dbReference>
<dbReference type="OMA" id="CETGHKF"/>
<comment type="similarity">
    <text evidence="2 10">Belongs to the peptidase S8 family.</text>
</comment>
<evidence type="ECO:0000256" key="4">
    <source>
        <dbReference type="ARBA" id="ARBA00022670"/>
    </source>
</evidence>
<evidence type="ECO:0000256" key="5">
    <source>
        <dbReference type="ARBA" id="ARBA00022729"/>
    </source>
</evidence>
<dbReference type="InterPro" id="IPR003137">
    <property type="entry name" value="PA_domain"/>
</dbReference>
<evidence type="ECO:0000259" key="15">
    <source>
        <dbReference type="Pfam" id="PF05922"/>
    </source>
</evidence>
<dbReference type="InterPro" id="IPR036852">
    <property type="entry name" value="Peptidase_S8/S53_dom_sf"/>
</dbReference>
<evidence type="ECO:0000259" key="16">
    <source>
        <dbReference type="Pfam" id="PF17766"/>
    </source>
</evidence>
<keyword evidence="18" id="KW-1185">Reference proteome</keyword>
<dbReference type="EMBL" id="NKQK01000025">
    <property type="protein sequence ID" value="PSR91534.1"/>
    <property type="molecule type" value="Genomic_DNA"/>
</dbReference>
<dbReference type="Gene3D" id="2.60.40.2310">
    <property type="match status" value="2"/>
</dbReference>
<sequence>MEKKSGFSPSMAFILIISLMCLLNSFPTMAEKVPTPREIYIIHVNLPEQRVFSGHEDKTKWYESFLPASTESSDEPASRMVYSYRNVVTGFAARLTWKEVEAMKKIDGFVSAWPQRVLPLHTTHSPNFLGLHKNLGFWMGSNYGKGVIVGVLDSGITPNHPSFSDDGVPPPPAKWKGKCELKGTGCNNKLIGARTFESGSTNPPIDEDGHGTHTASTATGNFVNDANVFGQANGTAVGMAPLSHLAIYKVCSEFSCEESDILAGMDTAVEDGVDILSLSLGGVSNPFYADSIAVGAFTAIQKGIFVSCSAGNSGPYDTSLSNEAPWILTVGASTIDRTIRTTVVLGNTMEYDGESIFQPADFPSTLVPLVYAGMNNPDSAICGPGSLNNTDVKGKVVLCERGGNIARIEKGQTVKDAGGVAMILKNQLQDGFSTLADAHVLPASHVSYAAGEAIKGYINTTASPKATIVFKGTIIGGSSAPAVTSFSSRGPNFESPGILKPDIIGPGVSILAAWPVSVENNTDTTLTFNIISGTSMSCPHLSGIAALLKSAHPDWSPAAIKSAIMTTADVVNLGNMSIVDERLLPANIFATGSGHVNPSKANDPGLIYDLKPEDYIPYLCGLKYTDQQIGIITSSTVTCSQVGSIPEAQLNYPSFSISLGSSDQTYTRTVTNVGQAKSSYGSSIIAPAGVKVTLNPETLEFSEVNQQMTYQVTFSRLGPVPNDKFVQGTLIWTSVLVKFLPLLQLQLLLLLIENHTMEQKKGSSSRLDKRSETIDNLTSHYPSKQSISMSSLPSQKNMATAASDNQQRLIYSYQHVISGFAARLTEEDVDDMKKREGFVSAHPERMLRLQTTHTPRFQRLNREVGFWKESNFGNGVIIGVLDTGVFPSHPSFTKAKGVQSEPPLDDEGHGTHTASTAAGIFVKNADALGNAQGTAVGMGPKAHLAIHKLCFGPDCPDSDILAGLEDAVADGVDVLSISIVDDSQPLFQDNIDVGSFAAIQQGIFVSCSAGNSGPLQRKLGNGEEFDGESVFQPDDFPPKLLPLIYAGSNGKPDSALCGEGSLNSTDVKGKVILCERGGGIARIAKGVEVKNSGSAAMILMNPESDGFSTLADAHVLPTTHVSHAAGLKIIAYMNSTKTPLAAIVFKGTITGDLFAPSVISLLKSSHTDWSPAAIKSAIMTSADLLNVQGKPILDQTLHGANIFATGAGHINPSKANDPGLVYDNQPEDYIPCLCGLGYTDKEVGIIAHKPIKCLEESSIPDGELNYPSFSVVMGPSQMFTRTVTNVSDAYSSYSVKVVAPQGVDMHVKPDKLHFSKVNQKITYSVTVSRSIEKTSEFAKGYLTWVSAKHHVRSVIAVRFK</sequence>
<dbReference type="Pfam" id="PF00082">
    <property type="entry name" value="Peptidase_S8"/>
    <property type="match status" value="2"/>
</dbReference>
<evidence type="ECO:0000256" key="9">
    <source>
        <dbReference type="PIRSR" id="PIRSR615500-1"/>
    </source>
</evidence>
<keyword evidence="8" id="KW-0325">Glycoprotein</keyword>
<feature type="signal peptide" evidence="12">
    <location>
        <begin position="1"/>
        <end position="30"/>
    </location>
</feature>
<dbReference type="InterPro" id="IPR000209">
    <property type="entry name" value="Peptidase_S8/S53_dom"/>
</dbReference>
<dbReference type="Proteomes" id="UP000241394">
    <property type="component" value="Chromosome LG25"/>
</dbReference>
<dbReference type="InterPro" id="IPR034197">
    <property type="entry name" value="Peptidases_S8_3"/>
</dbReference>
<dbReference type="GO" id="GO:0005576">
    <property type="term" value="C:extracellular region"/>
    <property type="evidence" value="ECO:0007669"/>
    <property type="project" value="UniProtKB-SubCell"/>
</dbReference>
<evidence type="ECO:0000256" key="2">
    <source>
        <dbReference type="ARBA" id="ARBA00011073"/>
    </source>
</evidence>
<dbReference type="OrthoDB" id="206201at2759"/>
<evidence type="ECO:0000256" key="6">
    <source>
        <dbReference type="ARBA" id="ARBA00022801"/>
    </source>
</evidence>
<keyword evidence="4 10" id="KW-0645">Protease</keyword>
<evidence type="ECO:0000259" key="14">
    <source>
        <dbReference type="Pfam" id="PF02225"/>
    </source>
</evidence>
<evidence type="ECO:0000256" key="12">
    <source>
        <dbReference type="SAM" id="SignalP"/>
    </source>
</evidence>
<evidence type="ECO:0000256" key="10">
    <source>
        <dbReference type="PROSITE-ProRule" id="PRU01240"/>
    </source>
</evidence>
<dbReference type="Pfam" id="PF17766">
    <property type="entry name" value="fn3_6"/>
    <property type="match status" value="2"/>
</dbReference>
<dbReference type="Pfam" id="PF05922">
    <property type="entry name" value="Inhibitor_I9"/>
    <property type="match status" value="2"/>
</dbReference>
<dbReference type="InParanoid" id="A0A2R6PI36"/>
<dbReference type="InterPro" id="IPR037045">
    <property type="entry name" value="S8pro/Inhibitor_I9_sf"/>
</dbReference>
<dbReference type="Gene3D" id="3.40.50.200">
    <property type="entry name" value="Peptidase S8/S53 domain"/>
    <property type="match status" value="3"/>
</dbReference>
<keyword evidence="5 12" id="KW-0732">Signal</keyword>
<dbReference type="InterPro" id="IPR046450">
    <property type="entry name" value="PA_dom_sf"/>
</dbReference>
<dbReference type="InterPro" id="IPR015500">
    <property type="entry name" value="Peptidase_S8_subtilisin-rel"/>
</dbReference>
<keyword evidence="6 10" id="KW-0378">Hydrolase</keyword>
<dbReference type="FunFam" id="3.40.50.200:FF:000006">
    <property type="entry name" value="Subtilisin-like protease SBT1.5"/>
    <property type="match status" value="1"/>
</dbReference>
<dbReference type="Pfam" id="PF02225">
    <property type="entry name" value="PA"/>
    <property type="match status" value="2"/>
</dbReference>
<keyword evidence="7 10" id="KW-0720">Serine protease</keyword>
<feature type="active site" description="Charge relay system" evidence="9 10">
    <location>
        <position position="535"/>
    </location>
</feature>
<dbReference type="Gramene" id="PSR91534">
    <property type="protein sequence ID" value="PSR91534"/>
    <property type="gene ID" value="CEY00_Acc28879"/>
</dbReference>
<dbReference type="PROSITE" id="PS00136">
    <property type="entry name" value="SUBTILASE_ASP"/>
    <property type="match status" value="2"/>
</dbReference>
<feature type="active site" description="Charge relay system" evidence="9 10">
    <location>
        <position position="210"/>
    </location>
</feature>
<feature type="chain" id="PRO_5015306096" evidence="12">
    <location>
        <begin position="31"/>
        <end position="1360"/>
    </location>
</feature>
<feature type="region of interest" description="Disordered" evidence="11">
    <location>
        <begin position="760"/>
        <end position="790"/>
    </location>
</feature>
<dbReference type="CDD" id="cd04852">
    <property type="entry name" value="Peptidases_S8_3"/>
    <property type="match status" value="1"/>
</dbReference>
<dbReference type="GO" id="GO:0006508">
    <property type="term" value="P:proteolysis"/>
    <property type="evidence" value="ECO:0007669"/>
    <property type="project" value="UniProtKB-KW"/>
</dbReference>
<evidence type="ECO:0000256" key="3">
    <source>
        <dbReference type="ARBA" id="ARBA00022525"/>
    </source>
</evidence>
<feature type="domain" description="Subtilisin-like protease fibronectin type-III" evidence="16">
    <location>
        <begin position="1263"/>
        <end position="1357"/>
    </location>
</feature>
<keyword evidence="3" id="KW-0964">Secreted</keyword>
<evidence type="ECO:0000259" key="13">
    <source>
        <dbReference type="Pfam" id="PF00082"/>
    </source>
</evidence>
<feature type="compositionally biased region" description="Basic and acidic residues" evidence="11">
    <location>
        <begin position="760"/>
        <end position="773"/>
    </location>
</feature>
<comment type="caution">
    <text evidence="17">The sequence shown here is derived from an EMBL/GenBank/DDBJ whole genome shotgun (WGS) entry which is preliminary data.</text>
</comment>
<feature type="domain" description="Subtilisin-like protease fibronectin type-III" evidence="16">
    <location>
        <begin position="649"/>
        <end position="734"/>
    </location>
</feature>
<feature type="domain" description="PA" evidence="14">
    <location>
        <begin position="1042"/>
        <end position="1129"/>
    </location>
</feature>
<dbReference type="InterPro" id="IPR023827">
    <property type="entry name" value="Peptidase_S8_Asp-AS"/>
</dbReference>
<dbReference type="PROSITE" id="PS51892">
    <property type="entry name" value="SUBTILASE"/>
    <property type="match status" value="2"/>
</dbReference>
<feature type="active site" description="Charge relay system" evidence="9 10">
    <location>
        <position position="153"/>
    </location>
</feature>
<evidence type="ECO:0000256" key="7">
    <source>
        <dbReference type="ARBA" id="ARBA00022825"/>
    </source>
</evidence>
<protein>
    <submittedName>
        <fullName evidence="17">Subtilisin-like protease</fullName>
    </submittedName>
</protein>
<dbReference type="FunFam" id="3.50.30.30:FF:000005">
    <property type="entry name" value="subtilisin-like protease SBT1.5"/>
    <property type="match status" value="2"/>
</dbReference>
<dbReference type="InterPro" id="IPR041469">
    <property type="entry name" value="Subtilisin-like_FN3"/>
</dbReference>
<evidence type="ECO:0000256" key="11">
    <source>
        <dbReference type="SAM" id="MobiDB-lite"/>
    </source>
</evidence>
<evidence type="ECO:0000256" key="8">
    <source>
        <dbReference type="ARBA" id="ARBA00023180"/>
    </source>
</evidence>
<dbReference type="InterPro" id="IPR010259">
    <property type="entry name" value="S8pro/Inhibitor_I9"/>
</dbReference>
<reference evidence="18" key="2">
    <citation type="journal article" date="2018" name="BMC Genomics">
        <title>A manually annotated Actinidia chinensis var. chinensis (kiwifruit) genome highlights the challenges associated with draft genomes and gene prediction in plants.</title>
        <authorList>
            <person name="Pilkington S.M."/>
            <person name="Crowhurst R."/>
            <person name="Hilario E."/>
            <person name="Nardozza S."/>
            <person name="Fraser L."/>
            <person name="Peng Y."/>
            <person name="Gunaseelan K."/>
            <person name="Simpson R."/>
            <person name="Tahir J."/>
            <person name="Deroles S.C."/>
            <person name="Templeton K."/>
            <person name="Luo Z."/>
            <person name="Davy M."/>
            <person name="Cheng C."/>
            <person name="McNeilage M."/>
            <person name="Scaglione D."/>
            <person name="Liu Y."/>
            <person name="Zhang Q."/>
            <person name="Datson P."/>
            <person name="De Silva N."/>
            <person name="Gardiner S.E."/>
            <person name="Bassett H."/>
            <person name="Chagne D."/>
            <person name="McCallum J."/>
            <person name="Dzierzon H."/>
            <person name="Deng C."/>
            <person name="Wang Y.Y."/>
            <person name="Barron L."/>
            <person name="Manako K."/>
            <person name="Bowen J."/>
            <person name="Foster T.M."/>
            <person name="Erridge Z.A."/>
            <person name="Tiffin H."/>
            <person name="Waite C.N."/>
            <person name="Davies K.M."/>
            <person name="Grierson E.P."/>
            <person name="Laing W.A."/>
            <person name="Kirk R."/>
            <person name="Chen X."/>
            <person name="Wood M."/>
            <person name="Montefiori M."/>
            <person name="Brummell D.A."/>
            <person name="Schwinn K.E."/>
            <person name="Catanach A."/>
            <person name="Fullerton C."/>
            <person name="Li D."/>
            <person name="Meiyalaghan S."/>
            <person name="Nieuwenhuizen N."/>
            <person name="Read N."/>
            <person name="Prakash R."/>
            <person name="Hunter D."/>
            <person name="Zhang H."/>
            <person name="McKenzie M."/>
            <person name="Knabel M."/>
            <person name="Harris A."/>
            <person name="Allan A.C."/>
            <person name="Gleave A."/>
            <person name="Chen A."/>
            <person name="Janssen B.J."/>
            <person name="Plunkett B."/>
            <person name="Ampomah-Dwamena C."/>
            <person name="Voogd C."/>
            <person name="Leif D."/>
            <person name="Lafferty D."/>
            <person name="Souleyre E.J.F."/>
            <person name="Varkonyi-Gasic E."/>
            <person name="Gambi F."/>
            <person name="Hanley J."/>
            <person name="Yao J.L."/>
            <person name="Cheung J."/>
            <person name="David K.M."/>
            <person name="Warren B."/>
            <person name="Marsh K."/>
            <person name="Snowden K.C."/>
            <person name="Lin-Wang K."/>
            <person name="Brian L."/>
            <person name="Martinez-Sanchez M."/>
            <person name="Wang M."/>
            <person name="Ileperuma N."/>
            <person name="Macnee N."/>
            <person name="Campin R."/>
            <person name="McAtee P."/>
            <person name="Drummond R.S.M."/>
            <person name="Espley R.V."/>
            <person name="Ireland H.S."/>
            <person name="Wu R."/>
            <person name="Atkinson R.G."/>
            <person name="Karunairetnam S."/>
            <person name="Bulley S."/>
            <person name="Chunkath S."/>
            <person name="Hanley Z."/>
            <person name="Storey R."/>
            <person name="Thrimawithana A.H."/>
            <person name="Thomson S."/>
            <person name="David C."/>
            <person name="Testolin R."/>
            <person name="Huang H."/>
            <person name="Hellens R.P."/>
            <person name="Schaffer R.J."/>
        </authorList>
    </citation>
    <scope>NUCLEOTIDE SEQUENCE [LARGE SCALE GENOMIC DNA]</scope>
    <source>
        <strain evidence="18">cv. Red5</strain>
    </source>
</reference>
<accession>A0A2R6PI36</accession>
<dbReference type="Gene3D" id="3.30.70.80">
    <property type="entry name" value="Peptidase S8 propeptide/proteinase inhibitor I9"/>
    <property type="match status" value="2"/>
</dbReference>
<feature type="domain" description="Peptidase S8/S53" evidence="13">
    <location>
        <begin position="873"/>
        <end position="1016"/>
    </location>
</feature>
<name>A0A2R6PI36_ACTCC</name>
<feature type="domain" description="Inhibitor I9" evidence="15">
    <location>
        <begin position="782"/>
        <end position="850"/>
    </location>
</feature>
<dbReference type="SUPFAM" id="SSF52743">
    <property type="entry name" value="Subtilisin-like"/>
    <property type="match status" value="2"/>
</dbReference>
<organism evidence="17 18">
    <name type="scientific">Actinidia chinensis var. chinensis</name>
    <name type="common">Chinese soft-hair kiwi</name>
    <dbReference type="NCBI Taxonomy" id="1590841"/>
    <lineage>
        <taxon>Eukaryota</taxon>
        <taxon>Viridiplantae</taxon>
        <taxon>Streptophyta</taxon>
        <taxon>Embryophyta</taxon>
        <taxon>Tracheophyta</taxon>
        <taxon>Spermatophyta</taxon>
        <taxon>Magnoliopsida</taxon>
        <taxon>eudicotyledons</taxon>
        <taxon>Gunneridae</taxon>
        <taxon>Pentapetalae</taxon>
        <taxon>asterids</taxon>
        <taxon>Ericales</taxon>
        <taxon>Actinidiaceae</taxon>
        <taxon>Actinidia</taxon>
    </lineage>
</organism>
<dbReference type="STRING" id="1590841.A0A2R6PI36"/>
<dbReference type="PANTHER" id="PTHR10795">
    <property type="entry name" value="PROPROTEIN CONVERTASE SUBTILISIN/KEXIN"/>
    <property type="match status" value="1"/>
</dbReference>
<feature type="domain" description="Peptidase S8/S53" evidence="13">
    <location>
        <begin position="144"/>
        <end position="569"/>
    </location>
</feature>
<feature type="compositionally biased region" description="Polar residues" evidence="11">
    <location>
        <begin position="774"/>
        <end position="790"/>
    </location>
</feature>
<proteinExistence type="inferred from homology"/>
<evidence type="ECO:0000313" key="17">
    <source>
        <dbReference type="EMBL" id="PSR91534.1"/>
    </source>
</evidence>
<dbReference type="SUPFAM" id="SSF52025">
    <property type="entry name" value="PA domain"/>
    <property type="match status" value="1"/>
</dbReference>
<evidence type="ECO:0000256" key="1">
    <source>
        <dbReference type="ARBA" id="ARBA00004613"/>
    </source>
</evidence>
<dbReference type="GO" id="GO:0004252">
    <property type="term" value="F:serine-type endopeptidase activity"/>
    <property type="evidence" value="ECO:0007669"/>
    <property type="project" value="UniProtKB-UniRule"/>
</dbReference>
<reference evidence="17 18" key="1">
    <citation type="submission" date="2017-07" db="EMBL/GenBank/DDBJ databases">
        <title>An improved, manually edited Actinidia chinensis var. chinensis (kiwifruit) genome highlights the challenges associated with draft genomes and gene prediction in plants.</title>
        <authorList>
            <person name="Pilkington S."/>
            <person name="Crowhurst R."/>
            <person name="Hilario E."/>
            <person name="Nardozza S."/>
            <person name="Fraser L."/>
            <person name="Peng Y."/>
            <person name="Gunaseelan K."/>
            <person name="Simpson R."/>
            <person name="Tahir J."/>
            <person name="Deroles S."/>
            <person name="Templeton K."/>
            <person name="Luo Z."/>
            <person name="Davy M."/>
            <person name="Cheng C."/>
            <person name="Mcneilage M."/>
            <person name="Scaglione D."/>
            <person name="Liu Y."/>
            <person name="Zhang Q."/>
            <person name="Datson P."/>
            <person name="De Silva N."/>
            <person name="Gardiner S."/>
            <person name="Bassett H."/>
            <person name="Chagne D."/>
            <person name="Mccallum J."/>
            <person name="Dzierzon H."/>
            <person name="Deng C."/>
            <person name="Wang Y.-Y."/>
            <person name="Barron N."/>
            <person name="Manako K."/>
            <person name="Bowen J."/>
            <person name="Foster T."/>
            <person name="Erridge Z."/>
            <person name="Tiffin H."/>
            <person name="Waite C."/>
            <person name="Davies K."/>
            <person name="Grierson E."/>
            <person name="Laing W."/>
            <person name="Kirk R."/>
            <person name="Chen X."/>
            <person name="Wood M."/>
            <person name="Montefiori M."/>
            <person name="Brummell D."/>
            <person name="Schwinn K."/>
            <person name="Catanach A."/>
            <person name="Fullerton C."/>
            <person name="Li D."/>
            <person name="Meiyalaghan S."/>
            <person name="Nieuwenhuizen N."/>
            <person name="Read N."/>
            <person name="Prakash R."/>
            <person name="Hunter D."/>
            <person name="Zhang H."/>
            <person name="Mckenzie M."/>
            <person name="Knabel M."/>
            <person name="Harris A."/>
            <person name="Allan A."/>
            <person name="Chen A."/>
            <person name="Janssen B."/>
            <person name="Plunkett B."/>
            <person name="Dwamena C."/>
            <person name="Voogd C."/>
            <person name="Leif D."/>
            <person name="Lafferty D."/>
            <person name="Souleyre E."/>
            <person name="Varkonyi-Gasic E."/>
            <person name="Gambi F."/>
            <person name="Hanley J."/>
            <person name="Yao J.-L."/>
            <person name="Cheung J."/>
            <person name="David K."/>
            <person name="Warren B."/>
            <person name="Marsh K."/>
            <person name="Snowden K."/>
            <person name="Lin-Wang K."/>
            <person name="Brian L."/>
            <person name="Martinez-Sanchez M."/>
            <person name="Wang M."/>
            <person name="Ileperuma N."/>
            <person name="Macnee N."/>
            <person name="Campin R."/>
            <person name="Mcatee P."/>
            <person name="Drummond R."/>
            <person name="Espley R."/>
            <person name="Ireland H."/>
            <person name="Wu R."/>
            <person name="Atkinson R."/>
            <person name="Karunairetnam S."/>
            <person name="Bulley S."/>
            <person name="Chunkath S."/>
            <person name="Hanley Z."/>
            <person name="Storey R."/>
            <person name="Thrimawithana A."/>
            <person name="Thomson S."/>
            <person name="David C."/>
            <person name="Testolin R."/>
        </authorList>
    </citation>
    <scope>NUCLEOTIDE SEQUENCE [LARGE SCALE GENOMIC DNA]</scope>
    <source>
        <strain evidence="18">cv. Red5</strain>
        <tissue evidence="17">Young leaf</tissue>
    </source>
</reference>
<dbReference type="Gene3D" id="3.50.30.30">
    <property type="match status" value="2"/>
</dbReference>
<feature type="domain" description="Inhibitor I9" evidence="15">
    <location>
        <begin position="40"/>
        <end position="121"/>
    </location>
</feature>
<dbReference type="InterPro" id="IPR045051">
    <property type="entry name" value="SBT"/>
</dbReference>